<keyword evidence="2" id="KW-1185">Reference proteome</keyword>
<reference evidence="2" key="1">
    <citation type="journal article" date="2019" name="Int. J. Syst. Evol. Microbiol.">
        <title>The Global Catalogue of Microorganisms (GCM) 10K type strain sequencing project: providing services to taxonomists for standard genome sequencing and annotation.</title>
        <authorList>
            <consortium name="The Broad Institute Genomics Platform"/>
            <consortium name="The Broad Institute Genome Sequencing Center for Infectious Disease"/>
            <person name="Wu L."/>
            <person name="Ma J."/>
        </authorList>
    </citation>
    <scope>NUCLEOTIDE SEQUENCE [LARGE SCALE GENOMIC DNA]</scope>
    <source>
        <strain evidence="2">CCUG 56108</strain>
    </source>
</reference>
<evidence type="ECO:0000313" key="2">
    <source>
        <dbReference type="Proteomes" id="UP001597176"/>
    </source>
</evidence>
<gene>
    <name evidence="1" type="ORF">ACFQ4G_18115</name>
</gene>
<comment type="caution">
    <text evidence="1">The sequence shown here is derived from an EMBL/GenBank/DDBJ whole genome shotgun (WGS) entry which is preliminary data.</text>
</comment>
<dbReference type="EMBL" id="JBHTND010000030">
    <property type="protein sequence ID" value="MFD1303491.1"/>
    <property type="molecule type" value="Genomic_DNA"/>
</dbReference>
<organism evidence="1 2">
    <name type="scientific">Methylobacterium marchantiae</name>
    <dbReference type="NCBI Taxonomy" id="600331"/>
    <lineage>
        <taxon>Bacteria</taxon>
        <taxon>Pseudomonadati</taxon>
        <taxon>Pseudomonadota</taxon>
        <taxon>Alphaproteobacteria</taxon>
        <taxon>Hyphomicrobiales</taxon>
        <taxon>Methylobacteriaceae</taxon>
        <taxon>Methylobacterium</taxon>
    </lineage>
</organism>
<dbReference type="RefSeq" id="WP_238208542.1">
    <property type="nucleotide sequence ID" value="NZ_JBHTND010000030.1"/>
</dbReference>
<proteinExistence type="predicted"/>
<dbReference type="Proteomes" id="UP001597176">
    <property type="component" value="Unassembled WGS sequence"/>
</dbReference>
<sequence length="66" mass="6958">MPKFIKLTGSDGHLICLNTAHVVAVEDYTGEGRETNTCILVTLGLKAVAHYVMEPASTVTAALLDG</sequence>
<evidence type="ECO:0000313" key="1">
    <source>
        <dbReference type="EMBL" id="MFD1303491.1"/>
    </source>
</evidence>
<name>A0ABW3X3C9_9HYPH</name>
<protein>
    <submittedName>
        <fullName evidence="1">Uncharacterized protein</fullName>
    </submittedName>
</protein>
<accession>A0ABW3X3C9</accession>